<name>A0AAU9Y0L1_9CNID</name>
<sequence>MAYVIRRNLFVFRAGTAHEPLFTSSYIEDNIWLVTNPALYYPLHQREISKQENEVFLWKANISADSEQLFFEGHPKFRGIYVMAVSINPTLIAQPQGRKLGAEQLKENFTWKKTKLEKCKGGMSLMDFGTLVTAVLVYMKNHYPTTPDEFNFQAELKAASHWYWHPGSEKSLYDKEENFLLETKYPEPALGPHKDLRVKIAALKTCSKWVSDLEEKKKLSPRKKNHRIEEDEEYSSDEDRKNEIDDLEESIFDLKTYFGFTG</sequence>
<feature type="region of interest" description="Disordered" evidence="1">
    <location>
        <begin position="217"/>
        <end position="242"/>
    </location>
</feature>
<protein>
    <submittedName>
        <fullName evidence="2">Uncharacterized protein</fullName>
    </submittedName>
</protein>
<gene>
    <name evidence="2" type="ORF">PMEA_00035622</name>
</gene>
<reference evidence="2 3" key="1">
    <citation type="submission" date="2022-05" db="EMBL/GenBank/DDBJ databases">
        <authorList>
            <consortium name="Genoscope - CEA"/>
            <person name="William W."/>
        </authorList>
    </citation>
    <scope>NUCLEOTIDE SEQUENCE [LARGE SCALE GENOMIC DNA]</scope>
</reference>
<proteinExistence type="predicted"/>
<accession>A0AAU9Y0L1</accession>
<dbReference type="AlphaFoldDB" id="A0AAU9Y0L1"/>
<dbReference type="EMBL" id="CALNXJ010000094">
    <property type="protein sequence ID" value="CAH3163663.1"/>
    <property type="molecule type" value="Genomic_DNA"/>
</dbReference>
<feature type="non-terminal residue" evidence="2">
    <location>
        <position position="262"/>
    </location>
</feature>
<comment type="caution">
    <text evidence="2">The sequence shown here is derived from an EMBL/GenBank/DDBJ whole genome shotgun (WGS) entry which is preliminary data.</text>
</comment>
<dbReference type="Proteomes" id="UP001159428">
    <property type="component" value="Unassembled WGS sequence"/>
</dbReference>
<organism evidence="2 3">
    <name type="scientific">Pocillopora meandrina</name>
    <dbReference type="NCBI Taxonomy" id="46732"/>
    <lineage>
        <taxon>Eukaryota</taxon>
        <taxon>Metazoa</taxon>
        <taxon>Cnidaria</taxon>
        <taxon>Anthozoa</taxon>
        <taxon>Hexacorallia</taxon>
        <taxon>Scleractinia</taxon>
        <taxon>Astrocoeniina</taxon>
        <taxon>Pocilloporidae</taxon>
        <taxon>Pocillopora</taxon>
    </lineage>
</organism>
<evidence type="ECO:0000313" key="3">
    <source>
        <dbReference type="Proteomes" id="UP001159428"/>
    </source>
</evidence>
<evidence type="ECO:0000256" key="1">
    <source>
        <dbReference type="SAM" id="MobiDB-lite"/>
    </source>
</evidence>
<keyword evidence="3" id="KW-1185">Reference proteome</keyword>
<evidence type="ECO:0000313" key="2">
    <source>
        <dbReference type="EMBL" id="CAH3163663.1"/>
    </source>
</evidence>